<gene>
    <name evidence="1" type="ORF">PYW08_008451</name>
</gene>
<dbReference type="EMBL" id="CM056797">
    <property type="protein sequence ID" value="KAJ8713147.1"/>
    <property type="molecule type" value="Genomic_DNA"/>
</dbReference>
<evidence type="ECO:0000313" key="2">
    <source>
        <dbReference type="Proteomes" id="UP001231649"/>
    </source>
</evidence>
<sequence>MCAAPRSKETPCQSEHDGTGSSVPHHHHTVPDHGVKKLSDARNTIENKCFSGLDYDLMKDLFGKNYVSNVSQILCDSPSTASDFEFLQSQPESLDKQSKNVISLKNDRPTFLCVPEGEVLCESSAFLDTDKIINYRTMYEQDTPNDPNNIICSPGSPSILPPTSEFRTEPIEDDLTDCESPNKQQMPLNVSPLDSPSRYDILHDLPTNVSPEPHTSKVNLIPTSAILTDVSLSSESQSEIDDSDAEPDYENFDRIESRISESDESISSISEIAQEDNIKPKSRKRAKELRKDKSIKL</sequence>
<keyword evidence="2" id="KW-1185">Reference proteome</keyword>
<accession>A0ACC2QBX6</accession>
<proteinExistence type="predicted"/>
<dbReference type="Proteomes" id="UP001231649">
    <property type="component" value="Chromosome 21"/>
</dbReference>
<comment type="caution">
    <text evidence="1">The sequence shown here is derived from an EMBL/GenBank/DDBJ whole genome shotgun (WGS) entry which is preliminary data.</text>
</comment>
<name>A0ACC2QBX6_9NEOP</name>
<organism evidence="1 2">
    <name type="scientific">Mythimna loreyi</name>
    <dbReference type="NCBI Taxonomy" id="667449"/>
    <lineage>
        <taxon>Eukaryota</taxon>
        <taxon>Metazoa</taxon>
        <taxon>Ecdysozoa</taxon>
        <taxon>Arthropoda</taxon>
        <taxon>Hexapoda</taxon>
        <taxon>Insecta</taxon>
        <taxon>Pterygota</taxon>
        <taxon>Neoptera</taxon>
        <taxon>Endopterygota</taxon>
        <taxon>Lepidoptera</taxon>
        <taxon>Glossata</taxon>
        <taxon>Ditrysia</taxon>
        <taxon>Noctuoidea</taxon>
        <taxon>Noctuidae</taxon>
        <taxon>Noctuinae</taxon>
        <taxon>Hadenini</taxon>
        <taxon>Mythimna</taxon>
    </lineage>
</organism>
<protein>
    <submittedName>
        <fullName evidence="1">Uncharacterized protein</fullName>
    </submittedName>
</protein>
<evidence type="ECO:0000313" key="1">
    <source>
        <dbReference type="EMBL" id="KAJ8713147.1"/>
    </source>
</evidence>
<reference evidence="1" key="1">
    <citation type="submission" date="2023-03" db="EMBL/GenBank/DDBJ databases">
        <title>Chromosome-level genomes of two armyworms, Mythimna separata and Mythimna loreyi, provide insights into the biosynthesis and reception of sex pheromones.</title>
        <authorList>
            <person name="Zhao H."/>
        </authorList>
    </citation>
    <scope>NUCLEOTIDE SEQUENCE</scope>
    <source>
        <strain evidence="1">BeijingLab</strain>
    </source>
</reference>